<accession>A0A8J7UXI8</accession>
<protein>
    <submittedName>
        <fullName evidence="2">Uncharacterized protein</fullName>
    </submittedName>
</protein>
<feature type="signal peptide" evidence="1">
    <location>
        <begin position="1"/>
        <end position="17"/>
    </location>
</feature>
<name>A0A8J7UXI8_9BACT</name>
<feature type="chain" id="PRO_5035207937" evidence="1">
    <location>
        <begin position="18"/>
        <end position="310"/>
    </location>
</feature>
<reference evidence="2" key="1">
    <citation type="submission" date="2021-02" db="EMBL/GenBank/DDBJ databases">
        <title>Natronogracilivirga saccharolytica gen. nov. sp. nov. a new anaerobic, haloalkiliphilic carbohydrate-fermenting bacterium from soda lake and proposing of Cyclonatronumiaceae fam. nov. in the phylum Balneolaeota.</title>
        <authorList>
            <person name="Zhilina T.N."/>
            <person name="Sorokin D.Y."/>
            <person name="Zavarzina D.G."/>
            <person name="Toshchakov S.V."/>
            <person name="Kublanov I.V."/>
        </authorList>
    </citation>
    <scope>NUCLEOTIDE SEQUENCE</scope>
    <source>
        <strain evidence="2">Z-1702</strain>
    </source>
</reference>
<keyword evidence="1" id="KW-0732">Signal</keyword>
<evidence type="ECO:0000313" key="2">
    <source>
        <dbReference type="EMBL" id="MBP3193374.1"/>
    </source>
</evidence>
<organism evidence="2 3">
    <name type="scientific">Natronogracilivirga saccharolytica</name>
    <dbReference type="NCBI Taxonomy" id="2812953"/>
    <lineage>
        <taxon>Bacteria</taxon>
        <taxon>Pseudomonadati</taxon>
        <taxon>Balneolota</taxon>
        <taxon>Balneolia</taxon>
        <taxon>Balneolales</taxon>
        <taxon>Cyclonatronaceae</taxon>
        <taxon>Natronogracilivirga</taxon>
    </lineage>
</organism>
<sequence>MSSKTILIMAILVTAAACDFINSSDEPDSDIFGAWYNIESTGHEGPSPELRITGWYISDESQTEGLSAGSVHPVGINGNSGQAALIDSRYTPSHELQIHEITSDKIIVEYIVHSNLASSMGMHKTDHPDAVSDLVLEIDTVAYKLTETQLILDGRYYKGTYNRTALGNKLSDPAGSEFTVSINGDVHENLRISETVPSAYISKFSENDFRIISRMGWNNIAIDIPGFHGPGTYILGKEQASVTPRGFDTLSPSFVTVSDSSGYVTIENIDPDNATVTGNFEFTAFMGDSNEDSELSISLKNGSFGLPLFD</sequence>
<dbReference type="EMBL" id="JAFIDN010000010">
    <property type="protein sequence ID" value="MBP3193374.1"/>
    <property type="molecule type" value="Genomic_DNA"/>
</dbReference>
<comment type="caution">
    <text evidence="2">The sequence shown here is derived from an EMBL/GenBank/DDBJ whole genome shotgun (WGS) entry which is preliminary data.</text>
</comment>
<evidence type="ECO:0000313" key="3">
    <source>
        <dbReference type="Proteomes" id="UP000673975"/>
    </source>
</evidence>
<dbReference type="AlphaFoldDB" id="A0A8J7UXI8"/>
<dbReference type="Pfam" id="PF19765">
    <property type="entry name" value="DUF6252"/>
    <property type="match status" value="1"/>
</dbReference>
<keyword evidence="3" id="KW-1185">Reference proteome</keyword>
<dbReference type="InterPro" id="IPR046219">
    <property type="entry name" value="DUF6252"/>
</dbReference>
<gene>
    <name evidence="2" type="ORF">NATSA_11915</name>
</gene>
<proteinExistence type="predicted"/>
<evidence type="ECO:0000256" key="1">
    <source>
        <dbReference type="SAM" id="SignalP"/>
    </source>
</evidence>
<dbReference type="PROSITE" id="PS51257">
    <property type="entry name" value="PROKAR_LIPOPROTEIN"/>
    <property type="match status" value="1"/>
</dbReference>
<dbReference type="Proteomes" id="UP000673975">
    <property type="component" value="Unassembled WGS sequence"/>
</dbReference>